<dbReference type="STRING" id="1577792.QX51_19095"/>
<dbReference type="InterPro" id="IPR038987">
    <property type="entry name" value="MoeA-like"/>
</dbReference>
<reference evidence="3 4" key="1">
    <citation type="submission" date="2014-12" db="EMBL/GenBank/DDBJ databases">
        <title>Draft genome sequence of Terrisporobacter sp. 08-306576, isolated from the blood culture of a bacteremia patient.</title>
        <authorList>
            <person name="Lund L.C."/>
            <person name="Sydenham T.V."/>
            <person name="Hogh S.V."/>
            <person name="Skov M.N."/>
            <person name="Kemp M."/>
            <person name="Justesen U.S."/>
        </authorList>
    </citation>
    <scope>NUCLEOTIDE SEQUENCE [LARGE SCALE GENOMIC DNA]</scope>
    <source>
        <strain evidence="3 4">08-306576</strain>
    </source>
</reference>
<accession>A0A0B3VZI6</accession>
<dbReference type="GO" id="GO:0005829">
    <property type="term" value="C:cytosol"/>
    <property type="evidence" value="ECO:0007669"/>
    <property type="project" value="TreeGrafter"/>
</dbReference>
<comment type="pathway">
    <text evidence="1">Cofactor biosynthesis; molybdopterin biosynthesis.</text>
</comment>
<dbReference type="GO" id="GO:0061599">
    <property type="term" value="F:molybdopterin molybdotransferase activity"/>
    <property type="evidence" value="ECO:0007669"/>
    <property type="project" value="UniProtKB-UniRule"/>
</dbReference>
<dbReference type="UniPathway" id="UPA00344"/>
<dbReference type="GO" id="GO:0006777">
    <property type="term" value="P:Mo-molybdopterin cofactor biosynthetic process"/>
    <property type="evidence" value="ECO:0007669"/>
    <property type="project" value="UniProtKB-UniRule"/>
</dbReference>
<dbReference type="CDD" id="cd03522">
    <property type="entry name" value="MoeA_like"/>
    <property type="match status" value="1"/>
</dbReference>
<comment type="caution">
    <text evidence="3">The sequence shown here is derived from an EMBL/GenBank/DDBJ whole genome shotgun (WGS) entry which is preliminary data.</text>
</comment>
<comment type="catalytic activity">
    <reaction evidence="1">
        <text>adenylyl-molybdopterin + molybdate = Mo-molybdopterin + AMP + H(+)</text>
        <dbReference type="Rhea" id="RHEA:35047"/>
        <dbReference type="ChEBI" id="CHEBI:15378"/>
        <dbReference type="ChEBI" id="CHEBI:36264"/>
        <dbReference type="ChEBI" id="CHEBI:62727"/>
        <dbReference type="ChEBI" id="CHEBI:71302"/>
        <dbReference type="ChEBI" id="CHEBI:456215"/>
    </reaction>
</comment>
<proteinExistence type="inferred from homology"/>
<dbReference type="SUPFAM" id="SSF53218">
    <property type="entry name" value="Molybdenum cofactor biosynthesis proteins"/>
    <property type="match status" value="1"/>
</dbReference>
<gene>
    <name evidence="3" type="ORF">QX51_19095</name>
</gene>
<dbReference type="EMBL" id="JWHR01000165">
    <property type="protein sequence ID" value="KHS55492.1"/>
    <property type="molecule type" value="Genomic_DNA"/>
</dbReference>
<dbReference type="AlphaFoldDB" id="A0A0B3VZI6"/>
<dbReference type="PANTHER" id="PTHR10192:SF28">
    <property type="entry name" value="MOLYBDOPTERIN MOLYBDENUMTRANSFERASE"/>
    <property type="match status" value="1"/>
</dbReference>
<protein>
    <recommendedName>
        <fullName evidence="1">Molybdopterin molybdenumtransferase</fullName>
        <ecNumber evidence="1">2.10.1.1</ecNumber>
    </recommendedName>
</protein>
<feature type="domain" description="MoaB/Mog" evidence="2">
    <location>
        <begin position="173"/>
        <end position="306"/>
    </location>
</feature>
<dbReference type="GO" id="GO:0046872">
    <property type="term" value="F:metal ion binding"/>
    <property type="evidence" value="ECO:0007669"/>
    <property type="project" value="UniProtKB-UniRule"/>
</dbReference>
<comment type="function">
    <text evidence="1">Catalyzes the insertion of molybdate into adenylated molybdopterin with the concomitant release of AMP.</text>
</comment>
<keyword evidence="1" id="KW-0500">Molybdenum</keyword>
<organism evidence="3 4">
    <name type="scientific">Terrisporobacter othiniensis</name>
    <dbReference type="NCBI Taxonomy" id="1577792"/>
    <lineage>
        <taxon>Bacteria</taxon>
        <taxon>Bacillati</taxon>
        <taxon>Bacillota</taxon>
        <taxon>Clostridia</taxon>
        <taxon>Peptostreptococcales</taxon>
        <taxon>Peptostreptococcaceae</taxon>
        <taxon>Terrisporobacter</taxon>
    </lineage>
</organism>
<evidence type="ECO:0000313" key="4">
    <source>
        <dbReference type="Proteomes" id="UP000031189"/>
    </source>
</evidence>
<keyword evidence="1" id="KW-0460">Magnesium</keyword>
<keyword evidence="1" id="KW-0479">Metal-binding</keyword>
<dbReference type="Pfam" id="PF00994">
    <property type="entry name" value="MoCF_biosynth"/>
    <property type="match status" value="1"/>
</dbReference>
<evidence type="ECO:0000259" key="2">
    <source>
        <dbReference type="SMART" id="SM00852"/>
    </source>
</evidence>
<comment type="similarity">
    <text evidence="1">Belongs to the MoeA family.</text>
</comment>
<dbReference type="RefSeq" id="WP_039681483.1">
    <property type="nucleotide sequence ID" value="NZ_JAWGXO010000006.1"/>
</dbReference>
<name>A0A0B3VZI6_9FIRM</name>
<keyword evidence="1" id="KW-0501">Molybdenum cofactor biosynthesis</keyword>
<dbReference type="Proteomes" id="UP000031189">
    <property type="component" value="Unassembled WGS sequence"/>
</dbReference>
<dbReference type="PANTHER" id="PTHR10192">
    <property type="entry name" value="MOLYBDOPTERIN BIOSYNTHESIS PROTEIN"/>
    <property type="match status" value="1"/>
</dbReference>
<keyword evidence="1" id="KW-0808">Transferase</keyword>
<dbReference type="Gene3D" id="3.40.980.10">
    <property type="entry name" value="MoaB/Mog-like domain"/>
    <property type="match status" value="1"/>
</dbReference>
<dbReference type="SMART" id="SM00852">
    <property type="entry name" value="MoCF_biosynth"/>
    <property type="match status" value="1"/>
</dbReference>
<evidence type="ECO:0000313" key="3">
    <source>
        <dbReference type="EMBL" id="KHS55492.1"/>
    </source>
</evidence>
<dbReference type="OrthoDB" id="9767940at2"/>
<dbReference type="EC" id="2.10.1.1" evidence="1"/>
<dbReference type="InterPro" id="IPR036425">
    <property type="entry name" value="MoaB/Mog-like_dom_sf"/>
</dbReference>
<dbReference type="InterPro" id="IPR001453">
    <property type="entry name" value="MoaB/Mog_dom"/>
</dbReference>
<comment type="cofactor">
    <cofactor evidence="1">
        <name>Mg(2+)</name>
        <dbReference type="ChEBI" id="CHEBI:18420"/>
    </cofactor>
</comment>
<sequence length="339" mass="37645">MKEIKIEDAVGCILSHDVTKIVPGEFKGRLFKKGHVIKEEDIPKLLDIGKEHIYVWEQKEGELHENDAAIRIKDLVLGEGCYISEEIKEGKIDFFAKKMGVLRVDKEELLKLNMLGEIIVSTMHNNTPVKVGEKIGATRVIPLIINEEKIIEAEKLINEKIISIDEIKPKKAVLITTGNEVYKGRIKDAFLPVMKEKLEDYGGEIVKQVILPDDKEMISSNIIKAIEEDKVDMVICTGGMSVDPDDVTPSGIKDCNGEIVTYGAPVLPGAMFLLAYYKDTPILGVPSCAMYSKRTIFDLVLPRILAEEKLSYKDIAAYGNGGMCLNCGVCSFPHCSFGK</sequence>
<evidence type="ECO:0000256" key="1">
    <source>
        <dbReference type="RuleBase" id="RU365090"/>
    </source>
</evidence>
<keyword evidence="4" id="KW-1185">Reference proteome</keyword>